<dbReference type="GO" id="GO:0016197">
    <property type="term" value="P:endosomal transport"/>
    <property type="evidence" value="ECO:0007669"/>
    <property type="project" value="TreeGrafter"/>
</dbReference>
<dbReference type="EMBL" id="JAATJV010200877">
    <property type="protein sequence ID" value="MBZ3873181.1"/>
    <property type="molecule type" value="Genomic_DNA"/>
</dbReference>
<keyword evidence="7" id="KW-0968">Cytoplasmic vesicle</keyword>
<dbReference type="SUPFAM" id="SSF81321">
    <property type="entry name" value="Family A G protein-coupled receptor-like"/>
    <property type="match status" value="1"/>
</dbReference>
<evidence type="ECO:0000256" key="2">
    <source>
        <dbReference type="ARBA" id="ARBA00004167"/>
    </source>
</evidence>
<dbReference type="GO" id="GO:0048268">
    <property type="term" value="P:clathrin coat assembly"/>
    <property type="evidence" value="ECO:0007669"/>
    <property type="project" value="InterPro"/>
</dbReference>
<dbReference type="InterPro" id="IPR009431">
    <property type="entry name" value="NSG"/>
</dbReference>
<dbReference type="GO" id="GO:0005768">
    <property type="term" value="C:endosome"/>
    <property type="evidence" value="ECO:0007669"/>
    <property type="project" value="TreeGrafter"/>
</dbReference>
<gene>
    <name evidence="10" type="ORF">SUZIE_121655</name>
</gene>
<organism evidence="10 11">
    <name type="scientific">Sciurus carolinensis</name>
    <name type="common">Eastern gray squirrel</name>
    <dbReference type="NCBI Taxonomy" id="30640"/>
    <lineage>
        <taxon>Eukaryota</taxon>
        <taxon>Metazoa</taxon>
        <taxon>Chordata</taxon>
        <taxon>Craniata</taxon>
        <taxon>Vertebrata</taxon>
        <taxon>Euteleostomi</taxon>
        <taxon>Mammalia</taxon>
        <taxon>Eutheria</taxon>
        <taxon>Euarchontoglires</taxon>
        <taxon>Glires</taxon>
        <taxon>Rodentia</taxon>
        <taxon>Sciuromorpha</taxon>
        <taxon>Sciuridae</taxon>
        <taxon>Sciurinae</taxon>
        <taxon>Sciurini</taxon>
        <taxon>Sciurus</taxon>
    </lineage>
</organism>
<dbReference type="GO" id="GO:0032051">
    <property type="term" value="F:clathrin light chain binding"/>
    <property type="evidence" value="ECO:0007669"/>
    <property type="project" value="InterPro"/>
</dbReference>
<dbReference type="Proteomes" id="UP001166674">
    <property type="component" value="Unassembled WGS sequence"/>
</dbReference>
<evidence type="ECO:0000313" key="10">
    <source>
        <dbReference type="EMBL" id="MBZ3873181.1"/>
    </source>
</evidence>
<dbReference type="AlphaFoldDB" id="A0AA41SUC4"/>
<evidence type="ECO:0000256" key="8">
    <source>
        <dbReference type="SAM" id="MobiDB-lite"/>
    </source>
</evidence>
<evidence type="ECO:0000256" key="6">
    <source>
        <dbReference type="ARBA" id="ARBA00023136"/>
    </source>
</evidence>
<dbReference type="PANTHER" id="PTHR28546:SF2">
    <property type="entry name" value="NEURONAL VESICLE TRAFFICKING-ASSOCIATED PROTEIN 2"/>
    <property type="match status" value="1"/>
</dbReference>
<dbReference type="Pfam" id="PF06387">
    <property type="entry name" value="Calcyon"/>
    <property type="match status" value="1"/>
</dbReference>
<comment type="similarity">
    <text evidence="3">Belongs to the NSG family.</text>
</comment>
<accession>A0AA41SUC4</accession>
<keyword evidence="4 9" id="KW-0812">Transmembrane</keyword>
<reference evidence="10" key="1">
    <citation type="submission" date="2020-03" db="EMBL/GenBank/DDBJ databases">
        <title>Studies in the Genomics of Life Span.</title>
        <authorList>
            <person name="Glass D."/>
        </authorList>
    </citation>
    <scope>NUCLEOTIDE SEQUENCE</scope>
    <source>
        <strain evidence="10">SUZIE</strain>
        <tissue evidence="10">Muscle</tissue>
    </source>
</reference>
<feature type="compositionally biased region" description="Basic residues" evidence="8">
    <location>
        <begin position="133"/>
        <end position="143"/>
    </location>
</feature>
<evidence type="ECO:0000256" key="7">
    <source>
        <dbReference type="ARBA" id="ARBA00023329"/>
    </source>
</evidence>
<protein>
    <submittedName>
        <fullName evidence="10">Neuron-specific protein family member 2</fullName>
    </submittedName>
</protein>
<feature type="compositionally biased region" description="Low complexity" evidence="8">
    <location>
        <begin position="102"/>
        <end position="117"/>
    </location>
</feature>
<feature type="region of interest" description="Disordered" evidence="8">
    <location>
        <begin position="97"/>
        <end position="143"/>
    </location>
</feature>
<comment type="subcellular location">
    <subcellularLocation>
        <location evidence="1">Cytoplasmic vesicle membrane</location>
    </subcellularLocation>
    <subcellularLocation>
        <location evidence="2">Membrane</location>
        <topology evidence="2">Single-pass membrane protein</topology>
    </subcellularLocation>
</comment>
<evidence type="ECO:0000256" key="5">
    <source>
        <dbReference type="ARBA" id="ARBA00022989"/>
    </source>
</evidence>
<evidence type="ECO:0000256" key="1">
    <source>
        <dbReference type="ARBA" id="ARBA00004156"/>
    </source>
</evidence>
<evidence type="ECO:0000256" key="9">
    <source>
        <dbReference type="SAM" id="Phobius"/>
    </source>
</evidence>
<keyword evidence="5 9" id="KW-1133">Transmembrane helix</keyword>
<evidence type="ECO:0000256" key="4">
    <source>
        <dbReference type="ARBA" id="ARBA00022692"/>
    </source>
</evidence>
<comment type="caution">
    <text evidence="10">The sequence shown here is derived from an EMBL/GenBank/DDBJ whole genome shotgun (WGS) entry which is preliminary data.</text>
</comment>
<sequence>MTATENTLMILLICWDSWLHTPMYFLLSHLFFMDILHISNIVPKVIADSVRQLVTILVSLVLVFLAYIMFLVVYKAFTCDHNCPEGFVFKLRDSSGTLNPGAASTWSSTTTAWPSRALPRPSGPGCQSPPVIHKPKSPKTQGH</sequence>
<name>A0AA41SUC4_SCICA</name>
<dbReference type="PANTHER" id="PTHR28546">
    <property type="entry name" value="NEURONAL VESICLE TRAFFICKING-ASSOCIATED PROTEIN 2-RELATED"/>
    <property type="match status" value="1"/>
</dbReference>
<dbReference type="GO" id="GO:0030659">
    <property type="term" value="C:cytoplasmic vesicle membrane"/>
    <property type="evidence" value="ECO:0007669"/>
    <property type="project" value="UniProtKB-SubCell"/>
</dbReference>
<feature type="transmembrane region" description="Helical" evidence="9">
    <location>
        <begin position="54"/>
        <end position="74"/>
    </location>
</feature>
<evidence type="ECO:0000256" key="3">
    <source>
        <dbReference type="ARBA" id="ARBA00007767"/>
    </source>
</evidence>
<proteinExistence type="inferred from homology"/>
<keyword evidence="6 9" id="KW-0472">Membrane</keyword>
<evidence type="ECO:0000313" key="11">
    <source>
        <dbReference type="Proteomes" id="UP001166674"/>
    </source>
</evidence>
<keyword evidence="11" id="KW-1185">Reference proteome</keyword>